<dbReference type="InterPro" id="IPR000182">
    <property type="entry name" value="GNAT_dom"/>
</dbReference>
<keyword evidence="4 8" id="KW-0808">Transferase</keyword>
<comment type="caution">
    <text evidence="8">The sequence shown here is derived from an EMBL/GenBank/DDBJ whole genome shotgun (WGS) entry which is preliminary data.</text>
</comment>
<dbReference type="SUPFAM" id="SSF55729">
    <property type="entry name" value="Acyl-CoA N-acyltransferases (Nat)"/>
    <property type="match status" value="1"/>
</dbReference>
<keyword evidence="5" id="KW-0012">Acyltransferase</keyword>
<feature type="non-terminal residue" evidence="8">
    <location>
        <position position="1"/>
    </location>
</feature>
<sequence>QDEQYNVVLKRYYVDDKYDFSRFDCGEKSFNEFLTSGKIDRELEMKITIPYILLAIRDGEEPIVMGYFTLASSCLEKSLYPVSNKQRKKFPYHTVPMVIIGALAIDKRFQGQGAGKKLLGFAIKRAYLNSKDVACLALYLHAFNDKAADFYRRCGWTELDKEPNSFVYPLKQYEEYLRDIGRKRA</sequence>
<dbReference type="PANTHER" id="PTHR36449:SF1">
    <property type="entry name" value="ACETYLTRANSFERASE"/>
    <property type="match status" value="1"/>
</dbReference>
<name>A0A7X4RWQ1_9VIBR</name>
<dbReference type="Proteomes" id="UP000462621">
    <property type="component" value="Unassembled WGS sequence"/>
</dbReference>
<dbReference type="InterPro" id="IPR016181">
    <property type="entry name" value="Acyl_CoA_acyltransferase"/>
</dbReference>
<evidence type="ECO:0000313" key="8">
    <source>
        <dbReference type="EMBL" id="MZI96156.1"/>
    </source>
</evidence>
<evidence type="ECO:0000256" key="5">
    <source>
        <dbReference type="ARBA" id="ARBA00023315"/>
    </source>
</evidence>
<evidence type="ECO:0000256" key="1">
    <source>
        <dbReference type="ARBA" id="ARBA00009342"/>
    </source>
</evidence>
<feature type="domain" description="N-acetyltransferase" evidence="7">
    <location>
        <begin position="7"/>
        <end position="175"/>
    </location>
</feature>
<reference evidence="8 9" key="1">
    <citation type="submission" date="2019-10" db="EMBL/GenBank/DDBJ databases">
        <title>Vibrio sp. nov. isolated from a shrimp pond.</title>
        <authorList>
            <person name="Gomez-Gil B."/>
            <person name="Enciso-Ibarra J."/>
            <person name="Enciso-Ibarra K."/>
            <person name="Bolan-Mejia C."/>
        </authorList>
    </citation>
    <scope>NUCLEOTIDE SEQUENCE [LARGE SCALE GENOMIC DNA]</scope>
    <source>
        <strain evidence="8 9">CAIM 722</strain>
    </source>
</reference>
<evidence type="ECO:0000256" key="6">
    <source>
        <dbReference type="ARBA" id="ARBA00049880"/>
    </source>
</evidence>
<dbReference type="Gene3D" id="3.40.630.30">
    <property type="match status" value="1"/>
</dbReference>
<evidence type="ECO:0000313" key="9">
    <source>
        <dbReference type="Proteomes" id="UP000462621"/>
    </source>
</evidence>
<dbReference type="Pfam" id="PF13508">
    <property type="entry name" value="Acetyltransf_7"/>
    <property type="match status" value="1"/>
</dbReference>
<evidence type="ECO:0000256" key="4">
    <source>
        <dbReference type="ARBA" id="ARBA00022679"/>
    </source>
</evidence>
<evidence type="ECO:0000256" key="2">
    <source>
        <dbReference type="ARBA" id="ARBA00022491"/>
    </source>
</evidence>
<evidence type="ECO:0000259" key="7">
    <source>
        <dbReference type="PROSITE" id="PS51186"/>
    </source>
</evidence>
<dbReference type="AlphaFoldDB" id="A0A7X4RWQ1"/>
<dbReference type="CDD" id="cd04301">
    <property type="entry name" value="NAT_SF"/>
    <property type="match status" value="1"/>
</dbReference>
<comment type="catalytic activity">
    <reaction evidence="6">
        <text>glycyl-tRNA(Gly) + acetyl-CoA = N-acetylglycyl-tRNA(Gly) + CoA + H(+)</text>
        <dbReference type="Rhea" id="RHEA:81867"/>
        <dbReference type="Rhea" id="RHEA-COMP:9683"/>
        <dbReference type="Rhea" id="RHEA-COMP:19766"/>
        <dbReference type="ChEBI" id="CHEBI:15378"/>
        <dbReference type="ChEBI" id="CHEBI:57287"/>
        <dbReference type="ChEBI" id="CHEBI:57288"/>
        <dbReference type="ChEBI" id="CHEBI:78522"/>
        <dbReference type="ChEBI" id="CHEBI:232036"/>
    </reaction>
</comment>
<comment type="similarity">
    <text evidence="1">Belongs to the acetyltransferase family. GNAT subfamily.</text>
</comment>
<dbReference type="RefSeq" id="WP_161158647.1">
    <property type="nucleotide sequence ID" value="NZ_WEKT01000111.1"/>
</dbReference>
<protein>
    <submittedName>
        <fullName evidence="8">GNAT family N-acetyltransferase</fullName>
    </submittedName>
</protein>
<keyword evidence="9" id="KW-1185">Reference proteome</keyword>
<dbReference type="EMBL" id="WEKT01000111">
    <property type="protein sequence ID" value="MZI96156.1"/>
    <property type="molecule type" value="Genomic_DNA"/>
</dbReference>
<keyword evidence="2" id="KW-0678">Repressor</keyword>
<accession>A0A7X4RWQ1</accession>
<dbReference type="PROSITE" id="PS51186">
    <property type="entry name" value="GNAT"/>
    <property type="match status" value="1"/>
</dbReference>
<proteinExistence type="inferred from homology"/>
<evidence type="ECO:0000256" key="3">
    <source>
        <dbReference type="ARBA" id="ARBA00022649"/>
    </source>
</evidence>
<dbReference type="GO" id="GO:0016747">
    <property type="term" value="F:acyltransferase activity, transferring groups other than amino-acyl groups"/>
    <property type="evidence" value="ECO:0007669"/>
    <property type="project" value="InterPro"/>
</dbReference>
<gene>
    <name evidence="8" type="ORF">F9817_23545</name>
</gene>
<dbReference type="PANTHER" id="PTHR36449">
    <property type="entry name" value="ACETYLTRANSFERASE-RELATED"/>
    <property type="match status" value="1"/>
</dbReference>
<keyword evidence="3" id="KW-1277">Toxin-antitoxin system</keyword>
<organism evidence="8 9">
    <name type="scientific">Vibrio eleionomae</name>
    <dbReference type="NCBI Taxonomy" id="2653505"/>
    <lineage>
        <taxon>Bacteria</taxon>
        <taxon>Pseudomonadati</taxon>
        <taxon>Pseudomonadota</taxon>
        <taxon>Gammaproteobacteria</taxon>
        <taxon>Vibrionales</taxon>
        <taxon>Vibrionaceae</taxon>
        <taxon>Vibrio</taxon>
    </lineage>
</organism>